<dbReference type="AlphaFoldDB" id="W5IIU4"/>
<proteinExistence type="inferred from homology"/>
<dbReference type="EMBL" id="ADCX01000002">
    <property type="protein sequence ID" value="EFG26755.2"/>
    <property type="molecule type" value="Genomic_DNA"/>
</dbReference>
<sequence>MTQTTTRTNQSVHQSGTADDEHLTKLAQKLLLMSKNRMNKLAHWYPVLGNQEREFLDIIILSAINDYLDWANLPEPIEKREKISADHLFSIAPIETARAISLANVLEATRIVVDIITENIDIVAPKGKERDYYEAALYYSREVSFSAASVYAEVAETRSRWMAREESLALNALLSGNLDLSLQSRMSAYDWDDSTIFFAAVGRIKADTHSEMKAGFHQAQAHLAVQNLGAEVIMGSHSNSIFTVVVGGPSDENFETILHTITPLFCESACLCVGPRAQGYTGASHSLRAAYNGFFASVMEIDPPHPLYADDIVADRVLFGDSVASDQLYNIYKILKNSGKRNEILPTVEHFLLKNSSLDRTAQDLVIHPNTVRYRLRRATELTGWDPMNPDEAYSLRIALKIGRYRESQEDAADTVDSVPKLDTRLQ</sequence>
<dbReference type="PANTHER" id="PTHR33744">
    <property type="entry name" value="CARBOHYDRATE DIACID REGULATOR"/>
    <property type="match status" value="1"/>
</dbReference>
<dbReference type="Pfam" id="PF17853">
    <property type="entry name" value="GGDEF_2"/>
    <property type="match status" value="1"/>
</dbReference>
<feature type="domain" description="CdaR GGDEF-like" evidence="3">
    <location>
        <begin position="176"/>
        <end position="290"/>
    </location>
</feature>
<dbReference type="InterPro" id="IPR041522">
    <property type="entry name" value="CdaR_GGDEF"/>
</dbReference>
<dbReference type="InterPro" id="IPR051448">
    <property type="entry name" value="CdaR-like_regulators"/>
</dbReference>
<dbReference type="Gene3D" id="1.10.10.2840">
    <property type="entry name" value="PucR C-terminal helix-turn-helix domain"/>
    <property type="match status" value="1"/>
</dbReference>
<reference evidence="4" key="1">
    <citation type="submission" date="2012-01" db="EMBL/GenBank/DDBJ databases">
        <title>The Genome Sequence of Scardovia inopinata F0304.</title>
        <authorList>
            <consortium name="The Broad Institute Genome Sequencing Platform"/>
            <person name="Earl A."/>
            <person name="Ward D."/>
            <person name="Feldgarden M."/>
            <person name="Gevers D."/>
            <person name="Izard J."/>
            <person name="Baranova O.V."/>
            <person name="Blanton J.M."/>
            <person name="Tanner A.C."/>
            <person name="Dewhirst F.E."/>
            <person name="Young S.K."/>
            <person name="Zeng Q."/>
            <person name="Gargeya S."/>
            <person name="Fitzgerald M."/>
            <person name="Haas B."/>
            <person name="Abouelleil A."/>
            <person name="Alvarado L."/>
            <person name="Arachchi H.M."/>
            <person name="Berlin A."/>
            <person name="Chapman S.B."/>
            <person name="Gearin G."/>
            <person name="Goldberg J."/>
            <person name="Griggs A."/>
            <person name="Gujja S."/>
            <person name="Hansen M."/>
            <person name="Heiman D."/>
            <person name="Howarth C."/>
            <person name="Larimer J."/>
            <person name="Lui A."/>
            <person name="MacDonald P.J."/>
            <person name="McCowen C."/>
            <person name="Montmayeur A."/>
            <person name="Murphy C."/>
            <person name="Neiman D."/>
            <person name="Pearson M."/>
            <person name="Priest M."/>
            <person name="Roberts A."/>
            <person name="Saif S."/>
            <person name="Shea T."/>
            <person name="Sisk P."/>
            <person name="Stolte C."/>
            <person name="Sykes S."/>
            <person name="Wortman J."/>
            <person name="Nusbaum C."/>
            <person name="Birren B."/>
        </authorList>
    </citation>
    <scope>NUCLEOTIDE SEQUENCE [LARGE SCALE GENOMIC DNA]</scope>
    <source>
        <strain evidence="4">F0304</strain>
        <strain evidence="4">F0304</strain>
    </source>
</reference>
<dbReference type="RefSeq" id="WP_081442794.1">
    <property type="nucleotide sequence ID" value="NZ_GG770225.1"/>
</dbReference>
<evidence type="ECO:0000259" key="2">
    <source>
        <dbReference type="Pfam" id="PF13556"/>
    </source>
</evidence>
<dbReference type="Pfam" id="PF13556">
    <property type="entry name" value="HTH_30"/>
    <property type="match status" value="1"/>
</dbReference>
<dbReference type="eggNOG" id="COG2508">
    <property type="taxonomic scope" value="Bacteria"/>
</dbReference>
<feature type="domain" description="PucR C-terminal helix-turn-helix" evidence="2">
    <location>
        <begin position="345"/>
        <end position="402"/>
    </location>
</feature>
<dbReference type="Proteomes" id="UP000005777">
    <property type="component" value="Unassembled WGS sequence"/>
</dbReference>
<gene>
    <name evidence="4" type="ORF">HMPREF9020_00382</name>
</gene>
<evidence type="ECO:0000313" key="5">
    <source>
        <dbReference type="Proteomes" id="UP000005777"/>
    </source>
</evidence>
<dbReference type="HOGENOM" id="CLU_037725_0_0_11"/>
<protein>
    <recommendedName>
        <fullName evidence="6">PucR C-terminal helix-turn-helix domain-containing protein</fullName>
    </recommendedName>
</protein>
<evidence type="ECO:0000313" key="4">
    <source>
        <dbReference type="EMBL" id="EFG26755.2"/>
    </source>
</evidence>
<comment type="caution">
    <text evidence="4">The sequence shown here is derived from an EMBL/GenBank/DDBJ whole genome shotgun (WGS) entry which is preliminary data.</text>
</comment>
<organism evidence="4 5">
    <name type="scientific">Scardovia inopinata F0304</name>
    <dbReference type="NCBI Taxonomy" id="641146"/>
    <lineage>
        <taxon>Bacteria</taxon>
        <taxon>Bacillati</taxon>
        <taxon>Actinomycetota</taxon>
        <taxon>Actinomycetes</taxon>
        <taxon>Bifidobacteriales</taxon>
        <taxon>Bifidobacteriaceae</taxon>
        <taxon>Scardovia</taxon>
    </lineage>
</organism>
<keyword evidence="5" id="KW-1185">Reference proteome</keyword>
<dbReference type="InterPro" id="IPR042070">
    <property type="entry name" value="PucR_C-HTH_sf"/>
</dbReference>
<dbReference type="PANTHER" id="PTHR33744:SF7">
    <property type="entry name" value="PUCR FAMILY TRANSCRIPTIONAL REGULATOR"/>
    <property type="match status" value="1"/>
</dbReference>
<comment type="similarity">
    <text evidence="1">Belongs to the CdaR family.</text>
</comment>
<evidence type="ECO:0008006" key="6">
    <source>
        <dbReference type="Google" id="ProtNLM"/>
    </source>
</evidence>
<accession>W5IIU4</accession>
<dbReference type="InterPro" id="IPR025736">
    <property type="entry name" value="PucR_C-HTH_dom"/>
</dbReference>
<evidence type="ECO:0000256" key="1">
    <source>
        <dbReference type="ARBA" id="ARBA00006754"/>
    </source>
</evidence>
<name>W5IIU4_SCAIO</name>
<evidence type="ECO:0000259" key="3">
    <source>
        <dbReference type="Pfam" id="PF17853"/>
    </source>
</evidence>